<reference evidence="1 2" key="1">
    <citation type="submission" date="2020-02" db="EMBL/GenBank/DDBJ databases">
        <title>A chromosome-scale genome assembly of the black bullhead catfish (Ameiurus melas).</title>
        <authorList>
            <person name="Wen M."/>
            <person name="Zham M."/>
            <person name="Cabau C."/>
            <person name="Klopp C."/>
            <person name="Donnadieu C."/>
            <person name="Roques C."/>
            <person name="Bouchez O."/>
            <person name="Lampietro C."/>
            <person name="Jouanno E."/>
            <person name="Herpin A."/>
            <person name="Louis A."/>
            <person name="Berthelot C."/>
            <person name="Parey E."/>
            <person name="Roest-Crollius H."/>
            <person name="Braasch I."/>
            <person name="Postlethwait J."/>
            <person name="Robinson-Rechavi M."/>
            <person name="Echchiki A."/>
            <person name="Begum T."/>
            <person name="Montfort J."/>
            <person name="Schartl M."/>
            <person name="Bobe J."/>
            <person name="Guiguen Y."/>
        </authorList>
    </citation>
    <scope>NUCLEOTIDE SEQUENCE [LARGE SCALE GENOMIC DNA]</scope>
    <source>
        <strain evidence="1">M_S1</strain>
        <tissue evidence="1">Blood</tissue>
    </source>
</reference>
<dbReference type="AlphaFoldDB" id="A0A7J5ZNN2"/>
<gene>
    <name evidence="1" type="ORF">AMELA_G00272910</name>
</gene>
<keyword evidence="2" id="KW-1185">Reference proteome</keyword>
<comment type="caution">
    <text evidence="1">The sequence shown here is derived from an EMBL/GenBank/DDBJ whole genome shotgun (WGS) entry which is preliminary data.</text>
</comment>
<evidence type="ECO:0000313" key="2">
    <source>
        <dbReference type="Proteomes" id="UP000593565"/>
    </source>
</evidence>
<organism evidence="1 2">
    <name type="scientific">Ameiurus melas</name>
    <name type="common">Black bullhead</name>
    <name type="synonym">Silurus melas</name>
    <dbReference type="NCBI Taxonomy" id="219545"/>
    <lineage>
        <taxon>Eukaryota</taxon>
        <taxon>Metazoa</taxon>
        <taxon>Chordata</taxon>
        <taxon>Craniata</taxon>
        <taxon>Vertebrata</taxon>
        <taxon>Euteleostomi</taxon>
        <taxon>Actinopterygii</taxon>
        <taxon>Neopterygii</taxon>
        <taxon>Teleostei</taxon>
        <taxon>Ostariophysi</taxon>
        <taxon>Siluriformes</taxon>
        <taxon>Ictaluridae</taxon>
        <taxon>Ameiurus</taxon>
    </lineage>
</organism>
<proteinExistence type="predicted"/>
<accession>A0A7J5ZNN2</accession>
<evidence type="ECO:0000313" key="1">
    <source>
        <dbReference type="EMBL" id="KAF4071409.1"/>
    </source>
</evidence>
<dbReference type="EMBL" id="JAAGNN010000027">
    <property type="protein sequence ID" value="KAF4071409.1"/>
    <property type="molecule type" value="Genomic_DNA"/>
</dbReference>
<sequence>MACNLNPMVPPSDWKSFRSLGVYSSSLDIEASSNPSINMTIDVVIRCLMVYLGESTDQLVRV</sequence>
<dbReference type="Proteomes" id="UP000593565">
    <property type="component" value="Unassembled WGS sequence"/>
</dbReference>
<protein>
    <submittedName>
        <fullName evidence="1">Uncharacterized protein</fullName>
    </submittedName>
</protein>
<name>A0A7J5ZNN2_AMEME</name>